<evidence type="ECO:0000313" key="1">
    <source>
        <dbReference type="EMBL" id="BDA63523.1"/>
    </source>
</evidence>
<dbReference type="EMBL" id="AP025017">
    <property type="protein sequence ID" value="BDA63523.1"/>
    <property type="molecule type" value="Genomic_DNA"/>
</dbReference>
<evidence type="ECO:0000313" key="2">
    <source>
        <dbReference type="Proteomes" id="UP000824496"/>
    </source>
</evidence>
<dbReference type="Proteomes" id="UP000824496">
    <property type="component" value="Chromosome"/>
</dbReference>
<protein>
    <recommendedName>
        <fullName evidence="3">Transposase</fullName>
    </recommendedName>
</protein>
<name>A0ABN6K2C3_9ACTO</name>
<sequence length="107" mass="11461">MPERPGPVITDGMLVAVSCPVPGSRHDSAALRLCGWDVTLTGADWIAGAAYAAHGALTPIKKSPTEIAWNGRMSSIGSYALQVRHYRAHDRHLEEVEDPTPWATATA</sequence>
<keyword evidence="2" id="KW-1185">Reference proteome</keyword>
<proteinExistence type="predicted"/>
<organism evidence="1 2">
    <name type="scientific">Actinomyces capricornis</name>
    <dbReference type="NCBI Taxonomy" id="2755559"/>
    <lineage>
        <taxon>Bacteria</taxon>
        <taxon>Bacillati</taxon>
        <taxon>Actinomycetota</taxon>
        <taxon>Actinomycetes</taxon>
        <taxon>Actinomycetales</taxon>
        <taxon>Actinomycetaceae</taxon>
        <taxon>Actinomyces</taxon>
    </lineage>
</organism>
<accession>A0ABN6K2C3</accession>
<reference evidence="1 2" key="1">
    <citation type="submission" date="2021-08" db="EMBL/GenBank/DDBJ databases">
        <title>Whole genome sequence of novel Actinomyces species strain MAS-1.</title>
        <authorList>
            <person name="Saito M."/>
            <person name="Kuwahara N."/>
            <person name="Takizawa T."/>
            <person name="Gotouda H."/>
            <person name="Ochiai T."/>
        </authorList>
    </citation>
    <scope>NUCLEOTIDE SEQUENCE [LARGE SCALE GENOMIC DNA]</scope>
    <source>
        <strain evidence="1 2">MAS-1</strain>
    </source>
</reference>
<evidence type="ECO:0008006" key="3">
    <source>
        <dbReference type="Google" id="ProtNLM"/>
    </source>
</evidence>
<gene>
    <name evidence="1" type="ORF">MANAM107_03570</name>
</gene>